<keyword evidence="1" id="KW-0472">Membrane</keyword>
<name>A0AAP0NAB5_LIQFO</name>
<keyword evidence="1" id="KW-1133">Transmembrane helix</keyword>
<evidence type="ECO:0000313" key="2">
    <source>
        <dbReference type="EMBL" id="KAK9269003.1"/>
    </source>
</evidence>
<gene>
    <name evidence="2" type="ORF">L1049_000771</name>
</gene>
<accession>A0AAP0NAB5</accession>
<evidence type="ECO:0000313" key="3">
    <source>
        <dbReference type="Proteomes" id="UP001415857"/>
    </source>
</evidence>
<evidence type="ECO:0000256" key="1">
    <source>
        <dbReference type="SAM" id="Phobius"/>
    </source>
</evidence>
<proteinExistence type="predicted"/>
<reference evidence="2 3" key="1">
    <citation type="journal article" date="2024" name="Plant J.">
        <title>Genome sequences and population genomics reveal climatic adaptation and genomic divergence between two closely related sweetgum species.</title>
        <authorList>
            <person name="Xu W.Q."/>
            <person name="Ren C.Q."/>
            <person name="Zhang X.Y."/>
            <person name="Comes H.P."/>
            <person name="Liu X.H."/>
            <person name="Li Y.G."/>
            <person name="Kettle C.J."/>
            <person name="Jalonen R."/>
            <person name="Gaisberger H."/>
            <person name="Ma Y.Z."/>
            <person name="Qiu Y.X."/>
        </authorList>
    </citation>
    <scope>NUCLEOTIDE SEQUENCE [LARGE SCALE GENOMIC DNA]</scope>
    <source>
        <strain evidence="2">Hangzhou</strain>
    </source>
</reference>
<keyword evidence="3" id="KW-1185">Reference proteome</keyword>
<dbReference type="Proteomes" id="UP001415857">
    <property type="component" value="Unassembled WGS sequence"/>
</dbReference>
<dbReference type="AlphaFoldDB" id="A0AAP0NAB5"/>
<comment type="caution">
    <text evidence="2">The sequence shown here is derived from an EMBL/GenBank/DDBJ whole genome shotgun (WGS) entry which is preliminary data.</text>
</comment>
<feature type="transmembrane region" description="Helical" evidence="1">
    <location>
        <begin position="26"/>
        <end position="45"/>
    </location>
</feature>
<organism evidence="2 3">
    <name type="scientific">Liquidambar formosana</name>
    <name type="common">Formosan gum</name>
    <dbReference type="NCBI Taxonomy" id="63359"/>
    <lineage>
        <taxon>Eukaryota</taxon>
        <taxon>Viridiplantae</taxon>
        <taxon>Streptophyta</taxon>
        <taxon>Embryophyta</taxon>
        <taxon>Tracheophyta</taxon>
        <taxon>Spermatophyta</taxon>
        <taxon>Magnoliopsida</taxon>
        <taxon>eudicotyledons</taxon>
        <taxon>Gunneridae</taxon>
        <taxon>Pentapetalae</taxon>
        <taxon>Saxifragales</taxon>
        <taxon>Altingiaceae</taxon>
        <taxon>Liquidambar</taxon>
    </lineage>
</organism>
<feature type="transmembrane region" description="Helical" evidence="1">
    <location>
        <begin position="51"/>
        <end position="77"/>
    </location>
</feature>
<dbReference type="EMBL" id="JBBPBK010000015">
    <property type="protein sequence ID" value="KAK9269003.1"/>
    <property type="molecule type" value="Genomic_DNA"/>
</dbReference>
<sequence>MTVPYAKLFKGATGFPLQSSGMLKDLWFGWGLGVFIWVIGCFVLVFGSWLMLFVCIPVVVCVSFVCWVLGILCDVLASFQKKKENKNEELILTFKNLNIQ</sequence>
<keyword evidence="1" id="KW-0812">Transmembrane</keyword>
<protein>
    <submittedName>
        <fullName evidence="2">Uncharacterized protein</fullName>
    </submittedName>
</protein>